<evidence type="ECO:0000313" key="3">
    <source>
        <dbReference type="Proteomes" id="UP001175000"/>
    </source>
</evidence>
<evidence type="ECO:0000256" key="1">
    <source>
        <dbReference type="SAM" id="MobiDB-lite"/>
    </source>
</evidence>
<gene>
    <name evidence="2" type="ORF">B0T14DRAFT_325490</name>
</gene>
<comment type="caution">
    <text evidence="2">The sequence shown here is derived from an EMBL/GenBank/DDBJ whole genome shotgun (WGS) entry which is preliminary data.</text>
</comment>
<proteinExistence type="predicted"/>
<evidence type="ECO:0000313" key="2">
    <source>
        <dbReference type="EMBL" id="KAK0611299.1"/>
    </source>
</evidence>
<feature type="region of interest" description="Disordered" evidence="1">
    <location>
        <begin position="192"/>
        <end position="212"/>
    </location>
</feature>
<keyword evidence="3" id="KW-1185">Reference proteome</keyword>
<name>A0AA39TL32_9PEZI</name>
<dbReference type="Proteomes" id="UP001175000">
    <property type="component" value="Unassembled WGS sequence"/>
</dbReference>
<accession>A0AA39TL32</accession>
<sequence>MWYSEMAPAQIVRRCASVTLLGRIAKSDWCREKTQRYYHPPVRKEGLPTRCLLFPWRHRVALFTRSTRPARARRRPPVCPRNGPTLPGCTCCTFRTSRSLGSNLISRNLHTGSEFRAWSGAYPGPSHIMLPGSLARLIPRPPFLPGRQRIGRRRVIDWSVRFWEWKGGSPSSQSFRFSFETHHRARISLVRLQASARPTPRSQRSHSVGPYV</sequence>
<dbReference type="AlphaFoldDB" id="A0AA39TL32"/>
<organism evidence="2 3">
    <name type="scientific">Immersiella caudata</name>
    <dbReference type="NCBI Taxonomy" id="314043"/>
    <lineage>
        <taxon>Eukaryota</taxon>
        <taxon>Fungi</taxon>
        <taxon>Dikarya</taxon>
        <taxon>Ascomycota</taxon>
        <taxon>Pezizomycotina</taxon>
        <taxon>Sordariomycetes</taxon>
        <taxon>Sordariomycetidae</taxon>
        <taxon>Sordariales</taxon>
        <taxon>Lasiosphaeriaceae</taxon>
        <taxon>Immersiella</taxon>
    </lineage>
</organism>
<dbReference type="EMBL" id="JAULSU010000007">
    <property type="protein sequence ID" value="KAK0611299.1"/>
    <property type="molecule type" value="Genomic_DNA"/>
</dbReference>
<reference evidence="2" key="1">
    <citation type="submission" date="2023-06" db="EMBL/GenBank/DDBJ databases">
        <title>Genome-scale phylogeny and comparative genomics of the fungal order Sordariales.</title>
        <authorList>
            <consortium name="Lawrence Berkeley National Laboratory"/>
            <person name="Hensen N."/>
            <person name="Bonometti L."/>
            <person name="Westerberg I."/>
            <person name="Brannstrom I.O."/>
            <person name="Guillou S."/>
            <person name="Cros-Aarteil S."/>
            <person name="Calhoun S."/>
            <person name="Haridas S."/>
            <person name="Kuo A."/>
            <person name="Mondo S."/>
            <person name="Pangilinan J."/>
            <person name="Riley R."/>
            <person name="Labutti K."/>
            <person name="Andreopoulos B."/>
            <person name="Lipzen A."/>
            <person name="Chen C."/>
            <person name="Yanf M."/>
            <person name="Daum C."/>
            <person name="Ng V."/>
            <person name="Clum A."/>
            <person name="Steindorff A."/>
            <person name="Ohm R."/>
            <person name="Martin F."/>
            <person name="Silar P."/>
            <person name="Natvig D."/>
            <person name="Lalanne C."/>
            <person name="Gautier V."/>
            <person name="Ament-Velasquez S.L."/>
            <person name="Kruys A."/>
            <person name="Hutchinson M.I."/>
            <person name="Powell A.J."/>
            <person name="Barry K."/>
            <person name="Miller A.N."/>
            <person name="Grigoriev I.V."/>
            <person name="Debuchy R."/>
            <person name="Gladieux P."/>
            <person name="Thoren M.H."/>
            <person name="Johannesson H."/>
        </authorList>
    </citation>
    <scope>NUCLEOTIDE SEQUENCE</scope>
    <source>
        <strain evidence="2">CBS 606.72</strain>
    </source>
</reference>
<protein>
    <submittedName>
        <fullName evidence="2">Uncharacterized protein</fullName>
    </submittedName>
</protein>